<accession>A0A7R7DJD5</accession>
<dbReference type="Proteomes" id="UP000611640">
    <property type="component" value="Chromosome"/>
</dbReference>
<organism evidence="2 3">
    <name type="scientific">Actinocatenispora thailandica</name>
    <dbReference type="NCBI Taxonomy" id="227318"/>
    <lineage>
        <taxon>Bacteria</taxon>
        <taxon>Bacillati</taxon>
        <taxon>Actinomycetota</taxon>
        <taxon>Actinomycetes</taxon>
        <taxon>Micromonosporales</taxon>
        <taxon>Micromonosporaceae</taxon>
        <taxon>Actinocatenispora</taxon>
    </lineage>
</organism>
<dbReference type="SUPFAM" id="SSF56601">
    <property type="entry name" value="beta-lactamase/transpeptidase-like"/>
    <property type="match status" value="1"/>
</dbReference>
<proteinExistence type="predicted"/>
<dbReference type="InterPro" id="IPR001466">
    <property type="entry name" value="Beta-lactam-related"/>
</dbReference>
<evidence type="ECO:0000313" key="3">
    <source>
        <dbReference type="Proteomes" id="UP000611640"/>
    </source>
</evidence>
<dbReference type="PANTHER" id="PTHR46825">
    <property type="entry name" value="D-ALANYL-D-ALANINE-CARBOXYPEPTIDASE/ENDOPEPTIDASE AMPH"/>
    <property type="match status" value="1"/>
</dbReference>
<reference evidence="2 3" key="1">
    <citation type="submission" date="2020-08" db="EMBL/GenBank/DDBJ databases">
        <title>Whole genome shotgun sequence of Actinocatenispora thailandica NBRC 105041.</title>
        <authorList>
            <person name="Komaki H."/>
            <person name="Tamura T."/>
        </authorList>
    </citation>
    <scope>NUCLEOTIDE SEQUENCE [LARGE SCALE GENOMIC DNA]</scope>
    <source>
        <strain evidence="2 3">NBRC 105041</strain>
    </source>
</reference>
<evidence type="ECO:0000259" key="1">
    <source>
        <dbReference type="Pfam" id="PF00144"/>
    </source>
</evidence>
<gene>
    <name evidence="2" type="ORF">Athai_02330</name>
</gene>
<dbReference type="RefSeq" id="WP_203959740.1">
    <property type="nucleotide sequence ID" value="NZ_AP023355.1"/>
</dbReference>
<dbReference type="PANTHER" id="PTHR46825:SF12">
    <property type="entry name" value="PENICILLIN-BINDING PROTEIN 4"/>
    <property type="match status" value="1"/>
</dbReference>
<keyword evidence="3" id="KW-1185">Reference proteome</keyword>
<dbReference type="Pfam" id="PF00144">
    <property type="entry name" value="Beta-lactamase"/>
    <property type="match status" value="1"/>
</dbReference>
<protein>
    <recommendedName>
        <fullName evidence="1">Beta-lactamase-related domain-containing protein</fullName>
    </recommendedName>
</protein>
<dbReference type="InterPro" id="IPR012338">
    <property type="entry name" value="Beta-lactam/transpept-like"/>
</dbReference>
<sequence>MGDVPEFLDRYQLDRPRTDRPLGFASALADHHVPGVSIALLEGGAVTRTWAVGRRSITSDAEVQPDTLFQAGSISKSIAAACALRLADEDVLDLDADVNELLKSWQVPANDGWQPRITLRQLLAHTAGTTVHGLIGYPPGMPVPSVPDILDGKGNSTPVRVTGLPGVRHGYSGGGYTIAQLVLTDVTGLDFDTLAWELVFEPAGMVHSTFAQPLGTHRAARAASGHRPGPALVAGGWHTYPDMAAAGMWSTPSDLARFFAAIRDSLAGVPGALLSEGSARAMVTRGAPNQPYGLGVVIAEPGAPAFVGNSGTDEGYRSWAGIHLDDGSGAAVMTNGDYGYDLITDVVLPALTAEYGWPTAPAPAPAVAAGDLAGRYVGGDDEFVVAETGTGLTLTVPGQPPVPLIAATDESWRARVLNLDVRFPARDGDRVLVLHQERTPDADVEATRVTG</sequence>
<feature type="domain" description="Beta-lactamase-related" evidence="1">
    <location>
        <begin position="26"/>
        <end position="339"/>
    </location>
</feature>
<dbReference type="KEGG" id="atl:Athai_02330"/>
<dbReference type="AlphaFoldDB" id="A0A7R7DJD5"/>
<name>A0A7R7DJD5_9ACTN</name>
<dbReference type="EMBL" id="AP023355">
    <property type="protein sequence ID" value="BCJ32730.1"/>
    <property type="molecule type" value="Genomic_DNA"/>
</dbReference>
<dbReference type="InterPro" id="IPR050491">
    <property type="entry name" value="AmpC-like"/>
</dbReference>
<evidence type="ECO:0000313" key="2">
    <source>
        <dbReference type="EMBL" id="BCJ32730.1"/>
    </source>
</evidence>
<dbReference type="Gene3D" id="3.40.710.10">
    <property type="entry name" value="DD-peptidase/beta-lactamase superfamily"/>
    <property type="match status" value="1"/>
</dbReference>